<keyword evidence="3" id="KW-0804">Transcription</keyword>
<evidence type="ECO:0000256" key="4">
    <source>
        <dbReference type="PROSITE-ProRule" id="PRU00335"/>
    </source>
</evidence>
<evidence type="ECO:0000313" key="6">
    <source>
        <dbReference type="EMBL" id="MDP9822049.1"/>
    </source>
</evidence>
<dbReference type="Gene3D" id="1.10.10.60">
    <property type="entry name" value="Homeodomain-like"/>
    <property type="match status" value="1"/>
</dbReference>
<keyword evidence="1" id="KW-0805">Transcription regulation</keyword>
<evidence type="ECO:0000256" key="2">
    <source>
        <dbReference type="ARBA" id="ARBA00023125"/>
    </source>
</evidence>
<keyword evidence="7" id="KW-1185">Reference proteome</keyword>
<dbReference type="Gene3D" id="1.10.357.10">
    <property type="entry name" value="Tetracycline Repressor, domain 2"/>
    <property type="match status" value="1"/>
</dbReference>
<dbReference type="Pfam" id="PF02909">
    <property type="entry name" value="TetR_C_1"/>
    <property type="match status" value="1"/>
</dbReference>
<gene>
    <name evidence="6" type="ORF">J2S59_001858</name>
</gene>
<dbReference type="EMBL" id="JAUSQM010000001">
    <property type="protein sequence ID" value="MDP9822049.1"/>
    <property type="molecule type" value="Genomic_DNA"/>
</dbReference>
<accession>A0ABT9NNP8</accession>
<dbReference type="Proteomes" id="UP001240447">
    <property type="component" value="Unassembled WGS sequence"/>
</dbReference>
<dbReference type="PROSITE" id="PS50977">
    <property type="entry name" value="HTH_TETR_2"/>
    <property type="match status" value="1"/>
</dbReference>
<dbReference type="Pfam" id="PF00440">
    <property type="entry name" value="TetR_N"/>
    <property type="match status" value="1"/>
</dbReference>
<dbReference type="InterPro" id="IPR050109">
    <property type="entry name" value="HTH-type_TetR-like_transc_reg"/>
</dbReference>
<reference evidence="6 7" key="1">
    <citation type="submission" date="2023-07" db="EMBL/GenBank/DDBJ databases">
        <title>Sequencing the genomes of 1000 actinobacteria strains.</title>
        <authorList>
            <person name="Klenk H.-P."/>
        </authorList>
    </citation>
    <scope>NUCLEOTIDE SEQUENCE [LARGE SCALE GENOMIC DNA]</scope>
    <source>
        <strain evidence="6 7">GD13</strain>
    </source>
</reference>
<dbReference type="SUPFAM" id="SSF46689">
    <property type="entry name" value="Homeodomain-like"/>
    <property type="match status" value="1"/>
</dbReference>
<dbReference type="InterPro" id="IPR004111">
    <property type="entry name" value="Repressor_TetR_C"/>
</dbReference>
<keyword evidence="2 4" id="KW-0238">DNA-binding</keyword>
<dbReference type="PANTHER" id="PTHR30055:SF151">
    <property type="entry name" value="TRANSCRIPTIONAL REGULATORY PROTEIN"/>
    <property type="match status" value="1"/>
</dbReference>
<evidence type="ECO:0000313" key="7">
    <source>
        <dbReference type="Proteomes" id="UP001240447"/>
    </source>
</evidence>
<evidence type="ECO:0000256" key="3">
    <source>
        <dbReference type="ARBA" id="ARBA00023163"/>
    </source>
</evidence>
<feature type="domain" description="HTH tetR-type" evidence="5">
    <location>
        <begin position="37"/>
        <end position="97"/>
    </location>
</feature>
<dbReference type="InterPro" id="IPR036271">
    <property type="entry name" value="Tet_transcr_reg_TetR-rel_C_sf"/>
</dbReference>
<dbReference type="PANTHER" id="PTHR30055">
    <property type="entry name" value="HTH-TYPE TRANSCRIPTIONAL REGULATOR RUTR"/>
    <property type="match status" value="1"/>
</dbReference>
<dbReference type="InterPro" id="IPR001647">
    <property type="entry name" value="HTH_TetR"/>
</dbReference>
<name>A0ABT9NNP8_9ACTN</name>
<dbReference type="SUPFAM" id="SSF48498">
    <property type="entry name" value="Tetracyclin repressor-like, C-terminal domain"/>
    <property type="match status" value="1"/>
</dbReference>
<dbReference type="InterPro" id="IPR009057">
    <property type="entry name" value="Homeodomain-like_sf"/>
</dbReference>
<dbReference type="RefSeq" id="WP_220138582.1">
    <property type="nucleotide sequence ID" value="NZ_CCXJ01000676.1"/>
</dbReference>
<comment type="caution">
    <text evidence="6">The sequence shown here is derived from an EMBL/GenBank/DDBJ whole genome shotgun (WGS) entry which is preliminary data.</text>
</comment>
<protein>
    <submittedName>
        <fullName evidence="6">AcrR family transcriptional regulator</fullName>
    </submittedName>
</protein>
<evidence type="ECO:0000259" key="5">
    <source>
        <dbReference type="PROSITE" id="PS50977"/>
    </source>
</evidence>
<sequence length="270" mass="29243">MPSENAFDPTRSLPLLWRAHRPPGTSADGERRGRPQSLSVDAVVAAGVELADAEGIDAVSMRAVAERLGRTPMALYTYVPSKDDLAELMYDHVLGELPAAYDEDSWCAGVLAWVRAHWTLYLRHPWMVKIGSARPTLGPHEFADLEALSVILDAAGLTPVRQVRVMSGLAQLVRGSALLVAETRETTRVTGISETDWWYARSAKLDEVAPHLAELIPSLTRLSSAGAYDGASEDGGDDEPYLEREAREAMEEAVVLLLDGATRTPEVGGA</sequence>
<evidence type="ECO:0000256" key="1">
    <source>
        <dbReference type="ARBA" id="ARBA00023015"/>
    </source>
</evidence>
<proteinExistence type="predicted"/>
<organism evidence="6 7">
    <name type="scientific">Nocardioides massiliensis</name>
    <dbReference type="NCBI Taxonomy" id="1325935"/>
    <lineage>
        <taxon>Bacteria</taxon>
        <taxon>Bacillati</taxon>
        <taxon>Actinomycetota</taxon>
        <taxon>Actinomycetes</taxon>
        <taxon>Propionibacteriales</taxon>
        <taxon>Nocardioidaceae</taxon>
        <taxon>Nocardioides</taxon>
    </lineage>
</organism>
<feature type="DNA-binding region" description="H-T-H motif" evidence="4">
    <location>
        <begin position="60"/>
        <end position="79"/>
    </location>
</feature>